<evidence type="ECO:0000256" key="12">
    <source>
        <dbReference type="ARBA" id="ARBA00023136"/>
    </source>
</evidence>
<dbReference type="InterPro" id="IPR036396">
    <property type="entry name" value="Cyt_P450_sf"/>
</dbReference>
<gene>
    <name evidence="15" type="ORF">LENED_005268</name>
</gene>
<dbReference type="CDD" id="cd11069">
    <property type="entry name" value="CYP_FUM15-like"/>
    <property type="match status" value="1"/>
</dbReference>
<accession>A0A1Q3E8N4</accession>
<dbReference type="GO" id="GO:0004497">
    <property type="term" value="F:monooxygenase activity"/>
    <property type="evidence" value="ECO:0007669"/>
    <property type="project" value="UniProtKB-KW"/>
</dbReference>
<dbReference type="AlphaFoldDB" id="A0A1Q3E8N4"/>
<feature type="binding site" description="axial binding residue" evidence="13">
    <location>
        <position position="489"/>
    </location>
    <ligand>
        <name>heme</name>
        <dbReference type="ChEBI" id="CHEBI:30413"/>
    </ligand>
    <ligandPart>
        <name>Fe</name>
        <dbReference type="ChEBI" id="CHEBI:18248"/>
    </ligandPart>
</feature>
<keyword evidence="16" id="KW-1185">Reference proteome</keyword>
<dbReference type="PRINTS" id="PR00465">
    <property type="entry name" value="EP450IV"/>
</dbReference>
<dbReference type="GO" id="GO:0016020">
    <property type="term" value="C:membrane"/>
    <property type="evidence" value="ECO:0007669"/>
    <property type="project" value="UniProtKB-SubCell"/>
</dbReference>
<name>A0A1Q3E8N4_LENED</name>
<dbReference type="GO" id="GO:0020037">
    <property type="term" value="F:heme binding"/>
    <property type="evidence" value="ECO:0007669"/>
    <property type="project" value="InterPro"/>
</dbReference>
<keyword evidence="10 13" id="KW-0408">Iron</keyword>
<dbReference type="SUPFAM" id="SSF48264">
    <property type="entry name" value="Cytochrome P450"/>
    <property type="match status" value="1"/>
</dbReference>
<keyword evidence="7 13" id="KW-0479">Metal-binding</keyword>
<keyword evidence="11 15" id="KW-0503">Monooxygenase</keyword>
<feature type="transmembrane region" description="Helical" evidence="14">
    <location>
        <begin position="6"/>
        <end position="24"/>
    </location>
</feature>
<keyword evidence="5 13" id="KW-0349">Heme</keyword>
<evidence type="ECO:0000256" key="8">
    <source>
        <dbReference type="ARBA" id="ARBA00022989"/>
    </source>
</evidence>
<sequence length="553" mass="62027">MQNFTQLIGAVAAALVVHFVFLFIKSQFFSPIRDLPGPRGSSWIFGSLKEISKNEEAITQEQWVQEYGRTYKYPALFNKNILFTLDHKALNHVLMHHYIYQKHDASRFHFTRIVGPGLLVAEGDHHKLQRRVMNPAFGPAQVRDLTETFIDKSLELKDVWSSQITNGGGTAKINALDWISKMTLDVIGRVGFNYEFNTLKENSESNKLAQAFATIFGDLDMEKAKYQPWTVLQTLFPILRSLPPVKIPGLDNAQETMGKIGKELLHESKEALQNSGDDIRNLKSKDLLTLLVKSNMNGEPSQRMSDEDVLAQIPTFFVAGHETTSTGNFPTLIQAAGHLPSVGTTWALFGLVQHQDVQKKLREELCTMATDNPTMEQLNLLPYLDAVVKESLRLYAPVPSVLRVAAQDDVIPLSHPLKDKKGVEHHSISIAKGQTVIVPLLALNRDKATWGEDAMEFKPERWEKVPEAATSVPGVWGHMMTFLGGPRACIGYRLSLIEMKALLFVLIREFEFELAVPGEEIIKKTMIVQRPRVKSEPEGGTQLPLLVRACQKG</sequence>
<organism evidence="15 16">
    <name type="scientific">Lentinula edodes</name>
    <name type="common">Shiitake mushroom</name>
    <name type="synonym">Lentinus edodes</name>
    <dbReference type="NCBI Taxonomy" id="5353"/>
    <lineage>
        <taxon>Eukaryota</taxon>
        <taxon>Fungi</taxon>
        <taxon>Dikarya</taxon>
        <taxon>Basidiomycota</taxon>
        <taxon>Agaricomycotina</taxon>
        <taxon>Agaricomycetes</taxon>
        <taxon>Agaricomycetidae</taxon>
        <taxon>Agaricales</taxon>
        <taxon>Marasmiineae</taxon>
        <taxon>Omphalotaceae</taxon>
        <taxon>Lentinula</taxon>
    </lineage>
</organism>
<dbReference type="EMBL" id="BDGU01000149">
    <property type="protein sequence ID" value="GAW03536.1"/>
    <property type="molecule type" value="Genomic_DNA"/>
</dbReference>
<evidence type="ECO:0000256" key="5">
    <source>
        <dbReference type="ARBA" id="ARBA00022617"/>
    </source>
</evidence>
<comment type="similarity">
    <text evidence="4">Belongs to the cytochrome P450 family.</text>
</comment>
<dbReference type="GO" id="GO:0016705">
    <property type="term" value="F:oxidoreductase activity, acting on paired donors, with incorporation or reduction of molecular oxygen"/>
    <property type="evidence" value="ECO:0007669"/>
    <property type="project" value="InterPro"/>
</dbReference>
<dbReference type="PRINTS" id="PR00385">
    <property type="entry name" value="P450"/>
</dbReference>
<dbReference type="InterPro" id="IPR050121">
    <property type="entry name" value="Cytochrome_P450_monoxygenase"/>
</dbReference>
<evidence type="ECO:0000256" key="4">
    <source>
        <dbReference type="ARBA" id="ARBA00010617"/>
    </source>
</evidence>
<dbReference type="InterPro" id="IPR001128">
    <property type="entry name" value="Cyt_P450"/>
</dbReference>
<comment type="cofactor">
    <cofactor evidence="1 13">
        <name>heme</name>
        <dbReference type="ChEBI" id="CHEBI:30413"/>
    </cofactor>
</comment>
<comment type="pathway">
    <text evidence="3">Secondary metabolite biosynthesis; terpenoid biosynthesis.</text>
</comment>
<dbReference type="STRING" id="5353.A0A1Q3E8N4"/>
<evidence type="ECO:0000256" key="14">
    <source>
        <dbReference type="SAM" id="Phobius"/>
    </source>
</evidence>
<keyword evidence="8 14" id="KW-1133">Transmembrane helix</keyword>
<keyword evidence="9" id="KW-0560">Oxidoreductase</keyword>
<proteinExistence type="inferred from homology"/>
<evidence type="ECO:0000256" key="13">
    <source>
        <dbReference type="PIRSR" id="PIRSR602403-1"/>
    </source>
</evidence>
<evidence type="ECO:0000256" key="1">
    <source>
        <dbReference type="ARBA" id="ARBA00001971"/>
    </source>
</evidence>
<evidence type="ECO:0000313" key="15">
    <source>
        <dbReference type="EMBL" id="GAW03536.1"/>
    </source>
</evidence>
<evidence type="ECO:0000256" key="6">
    <source>
        <dbReference type="ARBA" id="ARBA00022692"/>
    </source>
</evidence>
<reference evidence="15 16" key="2">
    <citation type="submission" date="2017-02" db="EMBL/GenBank/DDBJ databases">
        <title>A genome survey and senescence transcriptome analysis in Lentinula edodes.</title>
        <authorList>
            <person name="Sakamoto Y."/>
            <person name="Nakade K."/>
            <person name="Sato S."/>
            <person name="Yoshida Y."/>
            <person name="Miyazaki K."/>
            <person name="Natsume S."/>
            <person name="Konno N."/>
        </authorList>
    </citation>
    <scope>NUCLEOTIDE SEQUENCE [LARGE SCALE GENOMIC DNA]</scope>
    <source>
        <strain evidence="15 16">NBRC 111202</strain>
    </source>
</reference>
<dbReference type="InterPro" id="IPR002403">
    <property type="entry name" value="Cyt_P450_E_grp-IV"/>
</dbReference>
<evidence type="ECO:0000256" key="10">
    <source>
        <dbReference type="ARBA" id="ARBA00023004"/>
    </source>
</evidence>
<evidence type="ECO:0000256" key="3">
    <source>
        <dbReference type="ARBA" id="ARBA00004721"/>
    </source>
</evidence>
<evidence type="ECO:0000256" key="2">
    <source>
        <dbReference type="ARBA" id="ARBA00004370"/>
    </source>
</evidence>
<dbReference type="PANTHER" id="PTHR24305:SF166">
    <property type="entry name" value="CYTOCHROME P450 12A4, MITOCHONDRIAL-RELATED"/>
    <property type="match status" value="1"/>
</dbReference>
<dbReference type="Gene3D" id="1.10.630.10">
    <property type="entry name" value="Cytochrome P450"/>
    <property type="match status" value="1"/>
</dbReference>
<comment type="caution">
    <text evidence="15">The sequence shown here is derived from an EMBL/GenBank/DDBJ whole genome shotgun (WGS) entry which is preliminary data.</text>
</comment>
<evidence type="ECO:0000256" key="11">
    <source>
        <dbReference type="ARBA" id="ARBA00023033"/>
    </source>
</evidence>
<dbReference type="Pfam" id="PF00067">
    <property type="entry name" value="p450"/>
    <property type="match status" value="1"/>
</dbReference>
<reference evidence="15 16" key="1">
    <citation type="submission" date="2016-08" db="EMBL/GenBank/DDBJ databases">
        <authorList>
            <consortium name="Lentinula edodes genome sequencing consortium"/>
            <person name="Sakamoto Y."/>
            <person name="Nakade K."/>
            <person name="Sato S."/>
            <person name="Yoshida Y."/>
            <person name="Miyazaki K."/>
            <person name="Natsume S."/>
            <person name="Konno N."/>
        </authorList>
    </citation>
    <scope>NUCLEOTIDE SEQUENCE [LARGE SCALE GENOMIC DNA]</scope>
    <source>
        <strain evidence="15 16">NBRC 111202</strain>
    </source>
</reference>
<keyword evidence="6 14" id="KW-0812">Transmembrane</keyword>
<evidence type="ECO:0000256" key="7">
    <source>
        <dbReference type="ARBA" id="ARBA00022723"/>
    </source>
</evidence>
<dbReference type="GO" id="GO:0005506">
    <property type="term" value="F:iron ion binding"/>
    <property type="evidence" value="ECO:0007669"/>
    <property type="project" value="InterPro"/>
</dbReference>
<keyword evidence="12 14" id="KW-0472">Membrane</keyword>
<evidence type="ECO:0000313" key="16">
    <source>
        <dbReference type="Proteomes" id="UP000188533"/>
    </source>
</evidence>
<protein>
    <submittedName>
        <fullName evidence="15">Cytochrome P450 monooxygenase</fullName>
    </submittedName>
</protein>
<dbReference type="PANTHER" id="PTHR24305">
    <property type="entry name" value="CYTOCHROME P450"/>
    <property type="match status" value="1"/>
</dbReference>
<dbReference type="Proteomes" id="UP000188533">
    <property type="component" value="Unassembled WGS sequence"/>
</dbReference>
<evidence type="ECO:0000256" key="9">
    <source>
        <dbReference type="ARBA" id="ARBA00023002"/>
    </source>
</evidence>
<comment type="subcellular location">
    <subcellularLocation>
        <location evidence="2">Membrane</location>
    </subcellularLocation>
</comment>